<reference evidence="2" key="1">
    <citation type="journal article" date="2022" name="bioRxiv">
        <title>Sequencing and chromosome-scale assembly of the giantPleurodeles waltlgenome.</title>
        <authorList>
            <person name="Brown T."/>
            <person name="Elewa A."/>
            <person name="Iarovenko S."/>
            <person name="Subramanian E."/>
            <person name="Araus A.J."/>
            <person name="Petzold A."/>
            <person name="Susuki M."/>
            <person name="Suzuki K.-i.T."/>
            <person name="Hayashi T."/>
            <person name="Toyoda A."/>
            <person name="Oliveira C."/>
            <person name="Osipova E."/>
            <person name="Leigh N.D."/>
            <person name="Simon A."/>
            <person name="Yun M.H."/>
        </authorList>
    </citation>
    <scope>NUCLEOTIDE SEQUENCE</scope>
    <source>
        <strain evidence="2">20211129_DDA</strain>
        <tissue evidence="2">Liver</tissue>
    </source>
</reference>
<evidence type="ECO:0000313" key="2">
    <source>
        <dbReference type="EMBL" id="KAJ1218434.1"/>
    </source>
</evidence>
<comment type="caution">
    <text evidence="2">The sequence shown here is derived from an EMBL/GenBank/DDBJ whole genome shotgun (WGS) entry which is preliminary data.</text>
</comment>
<name>A0AAV7WWD0_PLEWA</name>
<keyword evidence="3" id="KW-1185">Reference proteome</keyword>
<feature type="compositionally biased region" description="Polar residues" evidence="1">
    <location>
        <begin position="8"/>
        <end position="22"/>
    </location>
</feature>
<protein>
    <submittedName>
        <fullName evidence="2">Uncharacterized protein</fullName>
    </submittedName>
</protein>
<proteinExistence type="predicted"/>
<evidence type="ECO:0000256" key="1">
    <source>
        <dbReference type="SAM" id="MobiDB-lite"/>
    </source>
</evidence>
<gene>
    <name evidence="2" type="ORF">NDU88_006014</name>
</gene>
<dbReference type="AlphaFoldDB" id="A0AAV7WWD0"/>
<dbReference type="Proteomes" id="UP001066276">
    <property type="component" value="Chromosome 1_1"/>
</dbReference>
<feature type="region of interest" description="Disordered" evidence="1">
    <location>
        <begin position="1"/>
        <end position="86"/>
    </location>
</feature>
<evidence type="ECO:0000313" key="3">
    <source>
        <dbReference type="Proteomes" id="UP001066276"/>
    </source>
</evidence>
<accession>A0AAV7WWD0</accession>
<organism evidence="2 3">
    <name type="scientific">Pleurodeles waltl</name>
    <name type="common">Iberian ribbed newt</name>
    <dbReference type="NCBI Taxonomy" id="8319"/>
    <lineage>
        <taxon>Eukaryota</taxon>
        <taxon>Metazoa</taxon>
        <taxon>Chordata</taxon>
        <taxon>Craniata</taxon>
        <taxon>Vertebrata</taxon>
        <taxon>Euteleostomi</taxon>
        <taxon>Amphibia</taxon>
        <taxon>Batrachia</taxon>
        <taxon>Caudata</taxon>
        <taxon>Salamandroidea</taxon>
        <taxon>Salamandridae</taxon>
        <taxon>Pleurodelinae</taxon>
        <taxon>Pleurodeles</taxon>
    </lineage>
</organism>
<sequence>MKADTYRHTTVTTTLPTGSRNLEAQDALPEPKATPATKSRTEDPSSGPSDEIQETALHQGQAPEQKHSGSKFLTDQSEKAFVPRKSLQEQHILVTRSWTEKKTGEMLDKYMVMYSPVGAGWGYSIPRVLFFCHGEIPLHIVMNGTRTVGAGGNEVFI</sequence>
<dbReference type="EMBL" id="JANPWB010000001">
    <property type="protein sequence ID" value="KAJ1218434.1"/>
    <property type="molecule type" value="Genomic_DNA"/>
</dbReference>